<evidence type="ECO:0000313" key="2">
    <source>
        <dbReference type="Proteomes" id="UP001558481"/>
    </source>
</evidence>
<sequence>MQPISSAEEATHVLERISTSGYKPLVHAAESALTCLRPRVLFDDDDKVDEEVTASTVPTDFEETVQRSCEVVAALNFLARSSSSRNVRLKLLRIRCYAVSWMKQIFEVSPEMRRRGSDIIQAMGIPDFPWDDIRPGSRGLALLYNFSPFQDTGATVASKRIRNFGCSVDVIACSFLHRKKQDTTVESIASPYVNRRYFLPLAPSWASWEPYKAYATKASELGKKFMESNKGYEFLYTRAMWAPSLYAGAKFKQDNNQVKWIAEFSDPLSLDVEGLPRGGTIPVDEFTEPLVNWFESRYGQIPEDSMTIFKLAELLVYGFADEIIFTNSHQKQTMLEHIPSRVLRERVEKHCIVENHPTLPRGYYEISDSKYDVDDSVLNLAYFGEFYSSRSITEVTSAMRSLPKCLAQRVNLHVFTNYIPAGDGNRRPRQFSKIQYEALVKRAHDGVGAQGIEDKVHLNASLPYLEFLSTTEQMDYLIVNDARSGEHHAINPYLPSKWSDYAGSSAKTWAFVEDGSILSSKPASVKTPVGDSWAARRDLWDMIVAKFPDLEREVFDS</sequence>
<accession>A0ABV3UY09</accession>
<gene>
    <name evidence="1" type="ORF">VVR66_01045</name>
</gene>
<proteinExistence type="predicted"/>
<keyword evidence="2" id="KW-1185">Reference proteome</keyword>
<dbReference type="EMBL" id="JAYWLU010000001">
    <property type="protein sequence ID" value="MEX3593301.1"/>
    <property type="molecule type" value="Genomic_DNA"/>
</dbReference>
<evidence type="ECO:0000313" key="1">
    <source>
        <dbReference type="EMBL" id="MEX3593301.1"/>
    </source>
</evidence>
<organism evidence="1 2">
    <name type="scientific">Kocuria carniphila</name>
    <dbReference type="NCBI Taxonomy" id="262208"/>
    <lineage>
        <taxon>Bacteria</taxon>
        <taxon>Bacillati</taxon>
        <taxon>Actinomycetota</taxon>
        <taxon>Actinomycetes</taxon>
        <taxon>Micrococcales</taxon>
        <taxon>Micrococcaceae</taxon>
        <taxon>Kocuria</taxon>
    </lineage>
</organism>
<dbReference type="Proteomes" id="UP001558481">
    <property type="component" value="Unassembled WGS sequence"/>
</dbReference>
<comment type="caution">
    <text evidence="1">The sequence shown here is derived from an EMBL/GenBank/DDBJ whole genome shotgun (WGS) entry which is preliminary data.</text>
</comment>
<protein>
    <submittedName>
        <fullName evidence="1">Uncharacterized protein</fullName>
    </submittedName>
</protein>
<name>A0ABV3UY09_9MICC</name>
<dbReference type="RefSeq" id="WP_368628869.1">
    <property type="nucleotide sequence ID" value="NZ_JAYWLU010000001.1"/>
</dbReference>
<reference evidence="1 2" key="1">
    <citation type="journal article" date="2024" name="Fungal Genet. Biol.">
        <title>The porcine skin microbiome exhibits broad fungal antagonism.</title>
        <authorList>
            <person name="De La Cruz K.F."/>
            <person name="Townsend E.C."/>
            <person name="Alex Cheong J.Z."/>
            <person name="Salamzade R."/>
            <person name="Liu A."/>
            <person name="Sandstrom S."/>
            <person name="Davila E."/>
            <person name="Huang L."/>
            <person name="Xu K.H."/>
            <person name="Wu S.Y."/>
            <person name="Meudt J.J."/>
            <person name="Shanmuganayagam D."/>
            <person name="Gibson A.L.F."/>
            <person name="Kalan L.R."/>
        </authorList>
    </citation>
    <scope>NUCLEOTIDE SEQUENCE [LARGE SCALE GENOMIC DNA]</scope>
    <source>
        <strain evidence="1 2">LK2625</strain>
    </source>
</reference>